<reference evidence="2 3" key="1">
    <citation type="submission" date="2021-05" db="EMBL/GenBank/DDBJ databases">
        <title>Kineosporia and Streptomyces sp. nov. two new marine actinobacteria isolated from Coral.</title>
        <authorList>
            <person name="Buangrab K."/>
            <person name="Sutthacheep M."/>
            <person name="Yeemin T."/>
            <person name="Harunari E."/>
            <person name="Igarashi Y."/>
            <person name="Kanchanasin P."/>
            <person name="Tanasupawat S."/>
            <person name="Phongsopitanun W."/>
        </authorList>
    </citation>
    <scope>NUCLEOTIDE SEQUENCE [LARGE SCALE GENOMIC DNA]</scope>
    <source>
        <strain evidence="2 3">J2-2</strain>
    </source>
</reference>
<evidence type="ECO:0000313" key="2">
    <source>
        <dbReference type="EMBL" id="MBT0772883.1"/>
    </source>
</evidence>
<evidence type="ECO:0000256" key="1">
    <source>
        <dbReference type="SAM" id="MobiDB-lite"/>
    </source>
</evidence>
<feature type="compositionally biased region" description="Basic and acidic residues" evidence="1">
    <location>
        <begin position="1"/>
        <end position="13"/>
    </location>
</feature>
<dbReference type="Gene3D" id="3.40.50.11550">
    <property type="match status" value="1"/>
</dbReference>
<dbReference type="Proteomes" id="UP001197247">
    <property type="component" value="Unassembled WGS sequence"/>
</dbReference>
<comment type="caution">
    <text evidence="2">The sequence shown here is derived from an EMBL/GenBank/DDBJ whole genome shotgun (WGS) entry which is preliminary data.</text>
</comment>
<gene>
    <name evidence="2" type="ORF">KIH74_28330</name>
</gene>
<protein>
    <submittedName>
        <fullName evidence="2">Uncharacterized protein</fullName>
    </submittedName>
</protein>
<feature type="region of interest" description="Disordered" evidence="1">
    <location>
        <begin position="1"/>
        <end position="56"/>
    </location>
</feature>
<evidence type="ECO:0000313" key="3">
    <source>
        <dbReference type="Proteomes" id="UP001197247"/>
    </source>
</evidence>
<organism evidence="2 3">
    <name type="scientific">Kineosporia corallincola</name>
    <dbReference type="NCBI Taxonomy" id="2835133"/>
    <lineage>
        <taxon>Bacteria</taxon>
        <taxon>Bacillati</taxon>
        <taxon>Actinomycetota</taxon>
        <taxon>Actinomycetes</taxon>
        <taxon>Kineosporiales</taxon>
        <taxon>Kineosporiaceae</taxon>
        <taxon>Kineosporia</taxon>
    </lineage>
</organism>
<sequence length="461" mass="49358">MVVHHPGDQDRPHPLPARRPGPAPTALDVLRSGAGNAAVSRAVERSRRPRPGPAVQRVTREELHQNPPVPALTFQGPPPGTMEELENSVAALIGSLSEPVDLDAPTAQVVEPGGYPLRVTDRQFWLELVEEYTKVFGRAPGYRPGTAPELSFPDPAFVAELGNVSRFRRLSEMLKQIGRQRTDAMTRVEPDAERLSRADPANAPFWTWQENRDDELARNSTARRNQYDATGAAAANGQARTGYQSALAGASGSLGGLQALLNIRPGVVIGGAHGDGQVWGFLTRNLPELKASGVGTLYLENLRDDSHQAFVDEYLATGTMPPELRALLASPGMEGLRPLLDAARRAGVRVRGIGGHPARSKRVQGALHRRAVMLNTYAEQIITDDAAGRAGAGGYLVDIGASHIGEHRRLPHEAPVVVGNNPLADAFPGLDQLLGIPGVELADATDPTAPVRLLPDVVPRT</sequence>
<dbReference type="SUPFAM" id="SSF159501">
    <property type="entry name" value="EreA/ChaN-like"/>
    <property type="match status" value="1"/>
</dbReference>
<dbReference type="EMBL" id="JAHBAY010000014">
    <property type="protein sequence ID" value="MBT0772883.1"/>
    <property type="molecule type" value="Genomic_DNA"/>
</dbReference>
<accession>A0ABS5TPY2</accession>
<proteinExistence type="predicted"/>
<keyword evidence="3" id="KW-1185">Reference proteome</keyword>
<feature type="compositionally biased region" description="Pro residues" evidence="1">
    <location>
        <begin position="14"/>
        <end position="23"/>
    </location>
</feature>
<name>A0ABS5TPY2_9ACTN</name>
<dbReference type="RefSeq" id="WP_214159423.1">
    <property type="nucleotide sequence ID" value="NZ_JAHBAY010000014.1"/>
</dbReference>